<protein>
    <submittedName>
        <fullName evidence="2">Uncharacterized protein</fullName>
    </submittedName>
</protein>
<accession>A0ABT3L7P9</accession>
<dbReference type="EMBL" id="JAIHOM010000076">
    <property type="protein sequence ID" value="MCW6037543.1"/>
    <property type="molecule type" value="Genomic_DNA"/>
</dbReference>
<evidence type="ECO:0000313" key="3">
    <source>
        <dbReference type="Proteomes" id="UP001526426"/>
    </source>
</evidence>
<dbReference type="Proteomes" id="UP001526426">
    <property type="component" value="Unassembled WGS sequence"/>
</dbReference>
<dbReference type="RefSeq" id="WP_265265402.1">
    <property type="nucleotide sequence ID" value="NZ_JAIHOM010000076.1"/>
</dbReference>
<evidence type="ECO:0000313" key="2">
    <source>
        <dbReference type="EMBL" id="MCW6037543.1"/>
    </source>
</evidence>
<feature type="region of interest" description="Disordered" evidence="1">
    <location>
        <begin position="1"/>
        <end position="23"/>
    </location>
</feature>
<comment type="caution">
    <text evidence="2">The sequence shown here is derived from an EMBL/GenBank/DDBJ whole genome shotgun (WGS) entry which is preliminary data.</text>
</comment>
<proteinExistence type="predicted"/>
<reference evidence="2 3" key="1">
    <citation type="submission" date="2021-08" db="EMBL/GenBank/DDBJ databases">
        <title>Draft genome sequence of Spirulina subsalsa with high tolerance to salinity and hype-accumulation of phycocyanin.</title>
        <authorList>
            <person name="Pei H."/>
            <person name="Jiang L."/>
        </authorList>
    </citation>
    <scope>NUCLEOTIDE SEQUENCE [LARGE SCALE GENOMIC DNA]</scope>
    <source>
        <strain evidence="2 3">FACHB-351</strain>
    </source>
</reference>
<gene>
    <name evidence="2" type="ORF">K4A83_14845</name>
</gene>
<feature type="compositionally biased region" description="Low complexity" evidence="1">
    <location>
        <begin position="1"/>
        <end position="18"/>
    </location>
</feature>
<organism evidence="2 3">
    <name type="scientific">Spirulina subsalsa FACHB-351</name>
    <dbReference type="NCBI Taxonomy" id="234711"/>
    <lineage>
        <taxon>Bacteria</taxon>
        <taxon>Bacillati</taxon>
        <taxon>Cyanobacteriota</taxon>
        <taxon>Cyanophyceae</taxon>
        <taxon>Spirulinales</taxon>
        <taxon>Spirulinaceae</taxon>
        <taxon>Spirulina</taxon>
    </lineage>
</organism>
<sequence>MANQQTQNTQNPENIQNQGANYDPNLVSAETAARMEREGENFKTTPTPEGGIDTTAGYRVDREGLANNFPVEPEMYVNEPGDLRAKEIERVQERAAELQEVNESGGKGPGII</sequence>
<keyword evidence="3" id="KW-1185">Reference proteome</keyword>
<feature type="region of interest" description="Disordered" evidence="1">
    <location>
        <begin position="35"/>
        <end position="55"/>
    </location>
</feature>
<evidence type="ECO:0000256" key="1">
    <source>
        <dbReference type="SAM" id="MobiDB-lite"/>
    </source>
</evidence>
<name>A0ABT3L7P9_9CYAN</name>